<dbReference type="Pfam" id="PF07591">
    <property type="entry name" value="PT-HINT"/>
    <property type="match status" value="1"/>
</dbReference>
<dbReference type="SUPFAM" id="SSF51294">
    <property type="entry name" value="Hedgehog/intein (Hint) domain"/>
    <property type="match status" value="1"/>
</dbReference>
<dbReference type="InterPro" id="IPR036844">
    <property type="entry name" value="Hint_dom_sf"/>
</dbReference>
<comment type="caution">
    <text evidence="2">The sequence shown here is derived from an EMBL/GenBank/DDBJ whole genome shotgun (WGS) entry which is preliminary data.</text>
</comment>
<reference evidence="2 3" key="1">
    <citation type="submission" date="2017-03" db="EMBL/GenBank/DDBJ databases">
        <title>Genome sequence of Clostridium hungatei DSM 14427.</title>
        <authorList>
            <person name="Poehlein A."/>
            <person name="Daniel R."/>
        </authorList>
    </citation>
    <scope>NUCLEOTIDE SEQUENCE [LARGE SCALE GENOMIC DNA]</scope>
    <source>
        <strain evidence="2 3">DSM 14427</strain>
    </source>
</reference>
<feature type="compositionally biased region" description="Polar residues" evidence="1">
    <location>
        <begin position="142"/>
        <end position="153"/>
    </location>
</feature>
<proteinExistence type="predicted"/>
<dbReference type="Gene3D" id="2.170.16.10">
    <property type="entry name" value="Hedgehog/Intein (Hint) domain"/>
    <property type="match status" value="1"/>
</dbReference>
<gene>
    <name evidence="2" type="ORF">CLHUN_31780</name>
</gene>
<name>A0A1V4SGD2_RUMHU</name>
<evidence type="ECO:0000256" key="1">
    <source>
        <dbReference type="SAM" id="MobiDB-lite"/>
    </source>
</evidence>
<protein>
    <submittedName>
        <fullName evidence="2">Uncharacterized protein</fullName>
    </submittedName>
</protein>
<organism evidence="2 3">
    <name type="scientific">Ruminiclostridium hungatei</name>
    <name type="common">Clostridium hungatei</name>
    <dbReference type="NCBI Taxonomy" id="48256"/>
    <lineage>
        <taxon>Bacteria</taxon>
        <taxon>Bacillati</taxon>
        <taxon>Bacillota</taxon>
        <taxon>Clostridia</taxon>
        <taxon>Eubacteriales</taxon>
        <taxon>Oscillospiraceae</taxon>
        <taxon>Ruminiclostridium</taxon>
    </lineage>
</organism>
<dbReference type="Proteomes" id="UP000191554">
    <property type="component" value="Unassembled WGS sequence"/>
</dbReference>
<keyword evidence="3" id="KW-1185">Reference proteome</keyword>
<dbReference type="InterPro" id="IPR030934">
    <property type="entry name" value="Intein_C"/>
</dbReference>
<evidence type="ECO:0000313" key="2">
    <source>
        <dbReference type="EMBL" id="OPX42854.1"/>
    </source>
</evidence>
<dbReference type="PROSITE" id="PS50818">
    <property type="entry name" value="INTEIN_C_TER"/>
    <property type="match status" value="1"/>
</dbReference>
<dbReference type="EMBL" id="MZGX01000023">
    <property type="protein sequence ID" value="OPX42854.1"/>
    <property type="molecule type" value="Genomic_DNA"/>
</dbReference>
<accession>A0A1V4SGD2</accession>
<dbReference type="AlphaFoldDB" id="A0A1V4SGD2"/>
<dbReference type="STRING" id="48256.CLHUN_31780"/>
<feature type="region of interest" description="Disordered" evidence="1">
    <location>
        <begin position="136"/>
        <end position="170"/>
    </location>
</feature>
<sequence>MLETYIRETTELVHLTINGGLIKTTFEHPFYVKDAGFVNAGELEAGNEVLDSSGNVLLVENRKVEITDEPTKVYNFQVDDFHTYHVGDNGVLVHNANYNKGASEVKNGVNIELKYKDGWTAAQRVEADAKVQALTEAPTVKTAPNRSGTSASSRYKKANGPDSVPQGKDVDHTIDLQLGGADDILNMNPLDNSVNRSLGKQIQNKIKDYPVGTQFDEFTIR</sequence>
<dbReference type="NCBIfam" id="TIGR01443">
    <property type="entry name" value="intein_Cterm"/>
    <property type="match status" value="1"/>
</dbReference>
<evidence type="ECO:0000313" key="3">
    <source>
        <dbReference type="Proteomes" id="UP000191554"/>
    </source>
</evidence>